<dbReference type="PANTHER" id="PTHR45586">
    <property type="entry name" value="TPR REPEAT-CONTAINING PROTEIN PA4667"/>
    <property type="match status" value="1"/>
</dbReference>
<dbReference type="Gene3D" id="1.25.40.10">
    <property type="entry name" value="Tetratricopeptide repeat domain"/>
    <property type="match status" value="3"/>
</dbReference>
<comment type="caution">
    <text evidence="3">The sequence shown here is derived from an EMBL/GenBank/DDBJ whole genome shotgun (WGS) entry which is preliminary data.</text>
</comment>
<proteinExistence type="predicted"/>
<evidence type="ECO:0000313" key="3">
    <source>
        <dbReference type="EMBL" id="RHW18016.1"/>
    </source>
</evidence>
<protein>
    <recommendedName>
        <fullName evidence="5">Tetratricopeptide repeat protein</fullName>
    </recommendedName>
</protein>
<dbReference type="SUPFAM" id="SSF48452">
    <property type="entry name" value="TPR-like"/>
    <property type="match status" value="3"/>
</dbReference>
<dbReference type="EMBL" id="QWLV01000002">
    <property type="protein sequence ID" value="RHW18016.1"/>
    <property type="molecule type" value="Genomic_DNA"/>
</dbReference>
<dbReference type="InterPro" id="IPR051012">
    <property type="entry name" value="CellSynth/LPSAsmb/PSIAsmb"/>
</dbReference>
<dbReference type="PANTHER" id="PTHR45586:SF14">
    <property type="entry name" value="TETRATRICOPEPTIDE TPR_2 REPEAT PROTEIN"/>
    <property type="match status" value="1"/>
</dbReference>
<dbReference type="InterPro" id="IPR011990">
    <property type="entry name" value="TPR-like_helical_dom_sf"/>
</dbReference>
<keyword evidence="4" id="KW-1185">Reference proteome</keyword>
<evidence type="ECO:0000313" key="4">
    <source>
        <dbReference type="Proteomes" id="UP000266693"/>
    </source>
</evidence>
<dbReference type="AlphaFoldDB" id="A0A396RQ51"/>
<accession>A0A396RQ51</accession>
<evidence type="ECO:0000256" key="1">
    <source>
        <dbReference type="ARBA" id="ARBA00022737"/>
    </source>
</evidence>
<evidence type="ECO:0000256" key="2">
    <source>
        <dbReference type="ARBA" id="ARBA00022803"/>
    </source>
</evidence>
<gene>
    <name evidence="3" type="ORF">D1610_05830</name>
</gene>
<name>A0A396RQ51_9SPHN</name>
<dbReference type="OrthoDB" id="7259535at2"/>
<evidence type="ECO:0008006" key="5">
    <source>
        <dbReference type="Google" id="ProtNLM"/>
    </source>
</evidence>
<organism evidence="3 4">
    <name type="scientific">Sphingomonas gilva</name>
    <dbReference type="NCBI Taxonomy" id="2305907"/>
    <lineage>
        <taxon>Bacteria</taxon>
        <taxon>Pseudomonadati</taxon>
        <taxon>Pseudomonadota</taxon>
        <taxon>Alphaproteobacteria</taxon>
        <taxon>Sphingomonadales</taxon>
        <taxon>Sphingomonadaceae</taxon>
        <taxon>Sphingomonas</taxon>
    </lineage>
</organism>
<keyword evidence="1" id="KW-0677">Repeat</keyword>
<dbReference type="Proteomes" id="UP000266693">
    <property type="component" value="Unassembled WGS sequence"/>
</dbReference>
<dbReference type="Pfam" id="PF13432">
    <property type="entry name" value="TPR_16"/>
    <property type="match status" value="2"/>
</dbReference>
<dbReference type="Pfam" id="PF14559">
    <property type="entry name" value="TPR_19"/>
    <property type="match status" value="1"/>
</dbReference>
<dbReference type="InterPro" id="IPR019734">
    <property type="entry name" value="TPR_rpt"/>
</dbReference>
<keyword evidence="2" id="KW-0802">TPR repeat</keyword>
<sequence>MAISRARPSCWGSAGRRSTTCSRPMTCMGEKHTAWLAVLAALVLAPPAAASPREARAALARSVAAFRAGDLTRARDAAEAAARSEPRAGLAHAMVARMALGQGDGVAAEAALDRAEKVGFPKERALHLRAHARLLQGDGEGALALARDERVPARYRAYAARIEGRAMVGTGAEGAGAAFVRAVRLAPADSLAWSDLARFRLVSNDSIGAAAAVDRAITLDPANREALILKGELFRTQYGLAASLPWFEAAIDLDPGNGPALIEYAATLGDMGRYTEMLAASRRAAAIRGSTAQALYLQAVLAARARNYDLARALIQRTGGAMDGFPAALLLRGGLDYHAGAFAQAVERLGRLVEMQPDNADARRLLGAALLGANDAQGAVDALQPLIARRDADSYALTVAARAFERLGDRDAAGALLDRAARPVRDVADDGWAGGDALVAEGRYREAADAFARDANARFDEAAALRLVDALDRAGARIEAQRVLSLFLQQNPRNVAALKVAANWQIAAKDWAGAVRTLEVLRQRLGNRDAALLSQLAWAHAGAGKPERALIYARAAYELAPASPIAADTLGVLLARTPDRRADGIALLQKAALLAPDNAAIAAHLAAAKRRA</sequence>
<dbReference type="SMART" id="SM00028">
    <property type="entry name" value="TPR"/>
    <property type="match status" value="5"/>
</dbReference>
<reference evidence="3 4" key="1">
    <citation type="submission" date="2018-08" db="EMBL/GenBank/DDBJ databases">
        <title>The multiple taxonomic identification of Sphingomonas gilva.</title>
        <authorList>
            <person name="Zhu D."/>
            <person name="Zheng S."/>
        </authorList>
    </citation>
    <scope>NUCLEOTIDE SEQUENCE [LARGE SCALE GENOMIC DNA]</scope>
    <source>
        <strain evidence="3 4">ZDH117</strain>
    </source>
</reference>